<evidence type="ECO:0008006" key="7">
    <source>
        <dbReference type="Google" id="ProtNLM"/>
    </source>
</evidence>
<dbReference type="SUPFAM" id="SSF81593">
    <property type="entry name" value="Nucleotidyltransferase substrate binding subunit/domain"/>
    <property type="match status" value="1"/>
</dbReference>
<evidence type="ECO:0000256" key="1">
    <source>
        <dbReference type="ARBA" id="ARBA00022649"/>
    </source>
</evidence>
<name>A0A1T1HFW7_OCELI</name>
<evidence type="ECO:0000256" key="4">
    <source>
        <dbReference type="ARBA" id="ARBA00024207"/>
    </source>
</evidence>
<dbReference type="InterPro" id="IPR052379">
    <property type="entry name" value="Type_VII_TA_RNase"/>
</dbReference>
<keyword evidence="6" id="KW-1185">Reference proteome</keyword>
<accession>A0A1T1HFW7</accession>
<dbReference type="PANTHER" id="PTHR33397">
    <property type="entry name" value="UPF0331 PROTEIN YUTE"/>
    <property type="match status" value="1"/>
</dbReference>
<keyword evidence="2" id="KW-0540">Nuclease</keyword>
<dbReference type="EMBL" id="MTSD02000001">
    <property type="protein sequence ID" value="OOV88738.1"/>
    <property type="molecule type" value="Genomic_DNA"/>
</dbReference>
<dbReference type="Proteomes" id="UP000190064">
    <property type="component" value="Unassembled WGS sequence"/>
</dbReference>
<comment type="similarity">
    <text evidence="4">Belongs to the HepT RNase toxin family.</text>
</comment>
<dbReference type="GO" id="GO:0016787">
    <property type="term" value="F:hydrolase activity"/>
    <property type="evidence" value="ECO:0007669"/>
    <property type="project" value="UniProtKB-KW"/>
</dbReference>
<keyword evidence="3" id="KW-0378">Hydrolase</keyword>
<gene>
    <name evidence="5" type="ORF">BTA35_0204465</name>
</gene>
<dbReference type="RefSeq" id="WP_077243185.1">
    <property type="nucleotide sequence ID" value="NZ_FXTS01000004.1"/>
</dbReference>
<dbReference type="InterPro" id="IPR008201">
    <property type="entry name" value="HepT-like"/>
</dbReference>
<proteinExistence type="inferred from homology"/>
<dbReference type="Pfam" id="PF01934">
    <property type="entry name" value="HepT-like"/>
    <property type="match status" value="1"/>
</dbReference>
<sequence>MNDDVIINKVAIIERCLKRIAEEYQGDAEQLRSNLTRQDSVILNLQRLCEAAIDIANRVLRLKNGPVPQSSRDSFVQMERLGYLSADLALSMQKMVGLRNIAVHDYQNLNIEIVISVLDKHLNDFTRLAQLVLTED</sequence>
<dbReference type="GO" id="GO:0004540">
    <property type="term" value="F:RNA nuclease activity"/>
    <property type="evidence" value="ECO:0007669"/>
    <property type="project" value="InterPro"/>
</dbReference>
<dbReference type="STRING" id="966.BTA35_0204465"/>
<dbReference type="GO" id="GO:0110001">
    <property type="term" value="C:toxin-antitoxin complex"/>
    <property type="evidence" value="ECO:0007669"/>
    <property type="project" value="InterPro"/>
</dbReference>
<keyword evidence="1" id="KW-1277">Toxin-antitoxin system</keyword>
<organism evidence="5 6">
    <name type="scientific">Oceanospirillum linum</name>
    <dbReference type="NCBI Taxonomy" id="966"/>
    <lineage>
        <taxon>Bacteria</taxon>
        <taxon>Pseudomonadati</taxon>
        <taxon>Pseudomonadota</taxon>
        <taxon>Gammaproteobacteria</taxon>
        <taxon>Oceanospirillales</taxon>
        <taxon>Oceanospirillaceae</taxon>
        <taxon>Oceanospirillum</taxon>
    </lineage>
</organism>
<evidence type="ECO:0000256" key="2">
    <source>
        <dbReference type="ARBA" id="ARBA00022722"/>
    </source>
</evidence>
<evidence type="ECO:0000256" key="3">
    <source>
        <dbReference type="ARBA" id="ARBA00022801"/>
    </source>
</evidence>
<reference evidence="5" key="1">
    <citation type="submission" date="2017-02" db="EMBL/GenBank/DDBJ databases">
        <title>Draft Genome Sequence of the Salt Water Bacterium Oceanospirillum linum ATCC 11336.</title>
        <authorList>
            <person name="Trachtenberg A.M."/>
            <person name="Carney J.G."/>
            <person name="Linnane J.D."/>
            <person name="Rheaume B.A."/>
            <person name="Pitts N.L."/>
            <person name="Mykles D.L."/>
            <person name="Maclea K.S."/>
        </authorList>
    </citation>
    <scope>NUCLEOTIDE SEQUENCE [LARGE SCALE GENOMIC DNA]</scope>
    <source>
        <strain evidence="5">ATCC 11336</strain>
    </source>
</reference>
<comment type="caution">
    <text evidence="5">The sequence shown here is derived from an EMBL/GenBank/DDBJ whole genome shotgun (WGS) entry which is preliminary data.</text>
</comment>
<dbReference type="AlphaFoldDB" id="A0A1T1HFW7"/>
<dbReference type="InterPro" id="IPR037038">
    <property type="entry name" value="HepT-like_sf"/>
</dbReference>
<protein>
    <recommendedName>
        <fullName evidence="7">Toxin-antitoxin antitoxin component</fullName>
    </recommendedName>
</protein>
<evidence type="ECO:0000313" key="6">
    <source>
        <dbReference type="Proteomes" id="UP000190064"/>
    </source>
</evidence>
<evidence type="ECO:0000313" key="5">
    <source>
        <dbReference type="EMBL" id="OOV88738.1"/>
    </source>
</evidence>
<dbReference type="NCBIfam" id="NF047751">
    <property type="entry name" value="HepT_toxin"/>
    <property type="match status" value="1"/>
</dbReference>
<dbReference type="Gene3D" id="1.20.120.580">
    <property type="entry name" value="bsu32300-like"/>
    <property type="match status" value="1"/>
</dbReference>
<dbReference type="PANTHER" id="PTHR33397:SF3">
    <property type="entry name" value="MRNA NUCLEASE HEPT"/>
    <property type="match status" value="1"/>
</dbReference>